<dbReference type="EMBL" id="CM008967">
    <property type="protein sequence ID" value="PNW83073.1"/>
    <property type="molecule type" value="Genomic_DNA"/>
</dbReference>
<name>A0A2K3DRB6_CHLRE</name>
<dbReference type="Proteomes" id="UP000006906">
    <property type="component" value="Chromosome 6"/>
</dbReference>
<evidence type="ECO:0000256" key="1">
    <source>
        <dbReference type="SAM" id="MobiDB-lite"/>
    </source>
</evidence>
<dbReference type="RefSeq" id="XP_042924402.1">
    <property type="nucleotide sequence ID" value="XM_043063696.1"/>
</dbReference>
<proteinExistence type="predicted"/>
<sequence>MGPGSLESSAPALILRPASGIALKEGERVWEICPIRPGAGQLYLDSTNVVKSIKSWAEVRCRYVGHPRRSHALPALFVSGLMKTGKSYTLENVVPAVLAQELSQQRPDHPLKGMAVLRLNCLRLDRQGTTALLYSVLETMVAWVERAEVKVKDGAWQQATRVRGDAAGSRTRTRAGMAILELLQGLETPVLVLMDEVQALLQPTNARGEPDLDGVSYIRDVVLRQILVASPDNVLWAVTGSSMAFVWTALAAMPVNGVAPMLQIRQVDTPSVCPPGLMAALLDDLEGVWGVRPEDVAPLLERAGSSPALLSTMLESWVMEGRPADVAAFADTFTNYKLYPEGLKEWQLGLAHWKDDERGLLLDLADPVIGAAWEPHISDPGLWRFLKPHLKQTGEGRYYLADPTQRQLLRAVLGKGTKRRQPWAGLPAPGLTLVQRDWSWLLLHLGQVADYLVGVRPPKDVIAKDIKGVEELQVMLRDLADKVELKLPAGGSVASRWEALSTFAMVLGSPHNKGSRSWYRREGKDGRLRSHLNYLVFFLRLSRNVVTHWRPHEGREVLGSALLALPTLVDMRVPDLSELVLGGMSQLEAATVHAAAAAAEREDTAMEAGGGSGGGSGSGDGGGGDDGDDTVATVAVRGGRFNTGAGLVNYGTSSWPRGTTLGRGGMGSALVPQLLPLSLSPVPLLSRVPALAALRQAGWASPAPVPAAAAADRGAVYQRGLVSAARNVQASFAASTYSQQEAAAREFTAWLARFGGGRTVLDCTPDDVLVYIAKHWLPCHSSRQTEASGPSAFKSHPLLLSGALARAGRDGRYDAVTGEGNPWPSAWVEDCRKGYRRQQMLAGYQEVSAVPLLAAQKYEAGVRHVWGSTHSAAGSLAVLVLLRDLLCVLAPARHTPRLVLPVPACLHRITRLTVAPRSLLRFAM</sequence>
<dbReference type="InParanoid" id="A0A2K3DRB6"/>
<reference evidence="2 3" key="1">
    <citation type="journal article" date="2007" name="Science">
        <title>The Chlamydomonas genome reveals the evolution of key animal and plant functions.</title>
        <authorList>
            <person name="Merchant S.S."/>
            <person name="Prochnik S.E."/>
            <person name="Vallon O."/>
            <person name="Harris E.H."/>
            <person name="Karpowicz S.J."/>
            <person name="Witman G.B."/>
            <person name="Terry A."/>
            <person name="Salamov A."/>
            <person name="Fritz-Laylin L.K."/>
            <person name="Marechal-Drouard L."/>
            <person name="Marshall W.F."/>
            <person name="Qu L.H."/>
            <person name="Nelson D.R."/>
            <person name="Sanderfoot A.A."/>
            <person name="Spalding M.H."/>
            <person name="Kapitonov V.V."/>
            <person name="Ren Q."/>
            <person name="Ferris P."/>
            <person name="Lindquist E."/>
            <person name="Shapiro H."/>
            <person name="Lucas S.M."/>
            <person name="Grimwood J."/>
            <person name="Schmutz J."/>
            <person name="Cardol P."/>
            <person name="Cerutti H."/>
            <person name="Chanfreau G."/>
            <person name="Chen C.L."/>
            <person name="Cognat V."/>
            <person name="Croft M.T."/>
            <person name="Dent R."/>
            <person name="Dutcher S."/>
            <person name="Fernandez E."/>
            <person name="Fukuzawa H."/>
            <person name="Gonzalez-Ballester D."/>
            <person name="Gonzalez-Halphen D."/>
            <person name="Hallmann A."/>
            <person name="Hanikenne M."/>
            <person name="Hippler M."/>
            <person name="Inwood W."/>
            <person name="Jabbari K."/>
            <person name="Kalanon M."/>
            <person name="Kuras R."/>
            <person name="Lefebvre P.A."/>
            <person name="Lemaire S.D."/>
            <person name="Lobanov A.V."/>
            <person name="Lohr M."/>
            <person name="Manuell A."/>
            <person name="Meier I."/>
            <person name="Mets L."/>
            <person name="Mittag M."/>
            <person name="Mittelmeier T."/>
            <person name="Moroney J.V."/>
            <person name="Moseley J."/>
            <person name="Napoli C."/>
            <person name="Nedelcu A.M."/>
            <person name="Niyogi K."/>
            <person name="Novoselov S.V."/>
            <person name="Paulsen I.T."/>
            <person name="Pazour G."/>
            <person name="Purton S."/>
            <person name="Ral J.P."/>
            <person name="Riano-Pachon D.M."/>
            <person name="Riekhof W."/>
            <person name="Rymarquis L."/>
            <person name="Schroda M."/>
            <person name="Stern D."/>
            <person name="Umen J."/>
            <person name="Willows R."/>
            <person name="Wilson N."/>
            <person name="Zimmer S.L."/>
            <person name="Allmer J."/>
            <person name="Balk J."/>
            <person name="Bisova K."/>
            <person name="Chen C.J."/>
            <person name="Elias M."/>
            <person name="Gendler K."/>
            <person name="Hauser C."/>
            <person name="Lamb M.R."/>
            <person name="Ledford H."/>
            <person name="Long J.C."/>
            <person name="Minagawa J."/>
            <person name="Page M.D."/>
            <person name="Pan J."/>
            <person name="Pootakham W."/>
            <person name="Roje S."/>
            <person name="Rose A."/>
            <person name="Stahlberg E."/>
            <person name="Terauchi A.M."/>
            <person name="Yang P."/>
            <person name="Ball S."/>
            <person name="Bowler C."/>
            <person name="Dieckmann C.L."/>
            <person name="Gladyshev V.N."/>
            <person name="Green P."/>
            <person name="Jorgensen R."/>
            <person name="Mayfield S."/>
            <person name="Mueller-Roeber B."/>
            <person name="Rajamani S."/>
            <person name="Sayre R.T."/>
            <person name="Brokstein P."/>
            <person name="Dubchak I."/>
            <person name="Goodstein D."/>
            <person name="Hornick L."/>
            <person name="Huang Y.W."/>
            <person name="Jhaveri J."/>
            <person name="Luo Y."/>
            <person name="Martinez D."/>
            <person name="Ngau W.C."/>
            <person name="Otillar B."/>
            <person name="Poliakov A."/>
            <person name="Porter A."/>
            <person name="Szajkowski L."/>
            <person name="Werner G."/>
            <person name="Zhou K."/>
            <person name="Grigoriev I.V."/>
            <person name="Rokhsar D.S."/>
            <person name="Grossman A.R."/>
        </authorList>
    </citation>
    <scope>NUCLEOTIDE SEQUENCE [LARGE SCALE GENOMIC DNA]</scope>
    <source>
        <strain evidence="3">CC-503</strain>
    </source>
</reference>
<feature type="compositionally biased region" description="Gly residues" evidence="1">
    <location>
        <begin position="608"/>
        <end position="622"/>
    </location>
</feature>
<gene>
    <name evidence="2" type="ORF">CHLRE_06g305700v5</name>
</gene>
<organism evidence="2 3">
    <name type="scientific">Chlamydomonas reinhardtii</name>
    <name type="common">Chlamydomonas smithii</name>
    <dbReference type="NCBI Taxonomy" id="3055"/>
    <lineage>
        <taxon>Eukaryota</taxon>
        <taxon>Viridiplantae</taxon>
        <taxon>Chlorophyta</taxon>
        <taxon>core chlorophytes</taxon>
        <taxon>Chlorophyceae</taxon>
        <taxon>CS clade</taxon>
        <taxon>Chlamydomonadales</taxon>
        <taxon>Chlamydomonadaceae</taxon>
        <taxon>Chlamydomonas</taxon>
    </lineage>
</organism>
<evidence type="ECO:0000313" key="2">
    <source>
        <dbReference type="EMBL" id="PNW83073.1"/>
    </source>
</evidence>
<dbReference type="AlphaFoldDB" id="A0A2K3DRB6"/>
<dbReference type="STRING" id="3055.A0A2K3DRB6"/>
<evidence type="ECO:0000313" key="3">
    <source>
        <dbReference type="Proteomes" id="UP000006906"/>
    </source>
</evidence>
<dbReference type="GeneID" id="5716889"/>
<keyword evidence="3" id="KW-1185">Reference proteome</keyword>
<feature type="region of interest" description="Disordered" evidence="1">
    <location>
        <begin position="598"/>
        <end position="631"/>
    </location>
</feature>
<protein>
    <submittedName>
        <fullName evidence="2">Uncharacterized protein</fullName>
    </submittedName>
</protein>
<accession>A0A2K3DRB6</accession>
<dbReference type="KEGG" id="cre:CHLRE_06g305700v5"/>
<dbReference type="ExpressionAtlas" id="A0A2K3DRB6">
    <property type="expression patterns" value="baseline"/>
</dbReference>
<dbReference type="Gramene" id="PNW83073">
    <property type="protein sequence ID" value="PNW83073"/>
    <property type="gene ID" value="CHLRE_06g305700v5"/>
</dbReference>
<dbReference type="OrthoDB" id="537650at2759"/>